<dbReference type="PANTHER" id="PTHR47916:SF1">
    <property type="entry name" value="3-HYDROXY-5-PHOSPHONOOXYPENTANE-2,4-DIONE THIOLASE"/>
    <property type="match status" value="1"/>
</dbReference>
<dbReference type="Gene3D" id="3.20.20.70">
    <property type="entry name" value="Aldolase class I"/>
    <property type="match status" value="1"/>
</dbReference>
<dbReference type="EC" id="2.2.1.10" evidence="5"/>
<evidence type="ECO:0000256" key="3">
    <source>
        <dbReference type="ARBA" id="ARBA00023141"/>
    </source>
</evidence>
<dbReference type="GO" id="GO:0009073">
    <property type="term" value="P:aromatic amino acid family biosynthetic process"/>
    <property type="evidence" value="ECO:0007669"/>
    <property type="project" value="UniProtKB-KW"/>
</dbReference>
<dbReference type="GO" id="GO:0016836">
    <property type="term" value="F:hydro-lyase activity"/>
    <property type="evidence" value="ECO:0007669"/>
    <property type="project" value="InterPro"/>
</dbReference>
<dbReference type="EMBL" id="DYZA01000145">
    <property type="protein sequence ID" value="HJD97428.1"/>
    <property type="molecule type" value="Genomic_DNA"/>
</dbReference>
<keyword evidence="3" id="KW-0057">Aromatic amino acid biosynthesis</keyword>
<keyword evidence="2 7" id="KW-0808">Transferase</keyword>
<dbReference type="SUPFAM" id="SSF51569">
    <property type="entry name" value="Aldolase"/>
    <property type="match status" value="1"/>
</dbReference>
<dbReference type="GO" id="GO:0016740">
    <property type="term" value="F:transferase activity"/>
    <property type="evidence" value="ECO:0007669"/>
    <property type="project" value="UniProtKB-KW"/>
</dbReference>
<reference evidence="7" key="1">
    <citation type="journal article" date="2021" name="PeerJ">
        <title>Extensive microbial diversity within the chicken gut microbiome revealed by metagenomics and culture.</title>
        <authorList>
            <person name="Gilroy R."/>
            <person name="Ravi A."/>
            <person name="Getino M."/>
            <person name="Pursley I."/>
            <person name="Horton D.L."/>
            <person name="Alikhan N.F."/>
            <person name="Baker D."/>
            <person name="Gharbi K."/>
            <person name="Hall N."/>
            <person name="Watson M."/>
            <person name="Adriaenssens E.M."/>
            <person name="Foster-Nyarko E."/>
            <person name="Jarju S."/>
            <person name="Secka A."/>
            <person name="Antonio M."/>
            <person name="Oren A."/>
            <person name="Chaudhuri R.R."/>
            <person name="La Ragione R."/>
            <person name="Hildebrand F."/>
            <person name="Pallen M.J."/>
        </authorList>
    </citation>
    <scope>NUCLEOTIDE SEQUENCE</scope>
    <source>
        <strain evidence="7">ChiGjej2B2-19336</strain>
    </source>
</reference>
<dbReference type="Proteomes" id="UP000698963">
    <property type="component" value="Unassembled WGS sequence"/>
</dbReference>
<dbReference type="PIRSF" id="PIRSF038992">
    <property type="entry name" value="Aldolase_Ia"/>
    <property type="match status" value="1"/>
</dbReference>
<dbReference type="InterPro" id="IPR010210">
    <property type="entry name" value="ADH_synthase"/>
</dbReference>
<dbReference type="GO" id="GO:0008652">
    <property type="term" value="P:amino acid biosynthetic process"/>
    <property type="evidence" value="ECO:0007669"/>
    <property type="project" value="UniProtKB-KW"/>
</dbReference>
<accession>A0A921DRU6</accession>
<dbReference type="InterPro" id="IPR041720">
    <property type="entry name" value="FbaB-like"/>
</dbReference>
<dbReference type="PANTHER" id="PTHR47916">
    <property type="entry name" value="FRUCTOSE-BISPHOSPHATE ALDOLASE CLASS 1"/>
    <property type="match status" value="1"/>
</dbReference>
<dbReference type="InterPro" id="IPR013785">
    <property type="entry name" value="Aldolase_TIM"/>
</dbReference>
<protein>
    <recommendedName>
        <fullName evidence="5">2-amino-3,7-dideoxy-D-threo-hept-6-ulosonate synthase</fullName>
        <ecNumber evidence="5">2.2.1.10</ecNumber>
    </recommendedName>
</protein>
<dbReference type="AlphaFoldDB" id="A0A921DRU6"/>
<dbReference type="SMART" id="SM01133">
    <property type="entry name" value="DeoC"/>
    <property type="match status" value="1"/>
</dbReference>
<reference evidence="7" key="2">
    <citation type="submission" date="2021-09" db="EMBL/GenBank/DDBJ databases">
        <authorList>
            <person name="Gilroy R."/>
        </authorList>
    </citation>
    <scope>NUCLEOTIDE SEQUENCE</scope>
    <source>
        <strain evidence="7">ChiGjej2B2-19336</strain>
    </source>
</reference>
<dbReference type="NCBIfam" id="TIGR01949">
    <property type="entry name" value="ADH_synth"/>
    <property type="match status" value="1"/>
</dbReference>
<evidence type="ECO:0000256" key="2">
    <source>
        <dbReference type="ARBA" id="ARBA00022679"/>
    </source>
</evidence>
<organism evidence="7 8">
    <name type="scientific">Mailhella massiliensis</name>
    <dbReference type="NCBI Taxonomy" id="1903261"/>
    <lineage>
        <taxon>Bacteria</taxon>
        <taxon>Pseudomonadati</taxon>
        <taxon>Thermodesulfobacteriota</taxon>
        <taxon>Desulfovibrionia</taxon>
        <taxon>Desulfovibrionales</taxon>
        <taxon>Desulfovibrionaceae</taxon>
        <taxon>Mailhella</taxon>
    </lineage>
</organism>
<proteinExistence type="predicted"/>
<dbReference type="InterPro" id="IPR050456">
    <property type="entry name" value="DeoC/FbaB_aldolase"/>
</dbReference>
<evidence type="ECO:0000256" key="1">
    <source>
        <dbReference type="ARBA" id="ARBA00022605"/>
    </source>
</evidence>
<sequence length="267" mass="28244">MELGTKKRLSRIFNPDTKRAIVVPMDHGMTIGAPDGLVDIRKAVDDMNEGGANAVLMHKGLIRASGCADANADLGLIMHITASTALSPNGNTKVLSGTVEEAIRLGADAVSIHLNLGDPNEKEMLYSAGVIADHCNRWGMPLLMMLYGRGGLIRDSFAVDIVAHCARVGAELGADIVKVSYTGSPESFQKVTECCCAPVLIAGGERIDSTRKLLQMVHDSLLAGGSGLSIGRNVFEHPRRVDLMRAMNAIVHSGASVDDAMAIVGED</sequence>
<keyword evidence="1" id="KW-0028">Amino-acid biosynthesis</keyword>
<evidence type="ECO:0000313" key="7">
    <source>
        <dbReference type="EMBL" id="HJD97428.1"/>
    </source>
</evidence>
<evidence type="ECO:0000313" key="8">
    <source>
        <dbReference type="Proteomes" id="UP000698963"/>
    </source>
</evidence>
<dbReference type="NCBIfam" id="NF005556">
    <property type="entry name" value="PRK07226.1"/>
    <property type="match status" value="1"/>
</dbReference>
<evidence type="ECO:0000256" key="6">
    <source>
        <dbReference type="PIRSR" id="PIRSR038992-1"/>
    </source>
</evidence>
<name>A0A921DRU6_9BACT</name>
<dbReference type="GO" id="GO:0004332">
    <property type="term" value="F:fructose-bisphosphate aldolase activity"/>
    <property type="evidence" value="ECO:0007669"/>
    <property type="project" value="InterPro"/>
</dbReference>
<feature type="active site" description="Schiff-base intermediate with dihydroxyacetone-P" evidence="6">
    <location>
        <position position="178"/>
    </location>
</feature>
<evidence type="ECO:0000256" key="4">
    <source>
        <dbReference type="ARBA" id="ARBA00023270"/>
    </source>
</evidence>
<dbReference type="CDD" id="cd00958">
    <property type="entry name" value="DhnA"/>
    <property type="match status" value="1"/>
</dbReference>
<gene>
    <name evidence="7" type="ORF">K8W16_07265</name>
</gene>
<evidence type="ECO:0000256" key="5">
    <source>
        <dbReference type="NCBIfam" id="TIGR01949"/>
    </source>
</evidence>
<comment type="caution">
    <text evidence="7">The sequence shown here is derived from an EMBL/GenBank/DDBJ whole genome shotgun (WGS) entry which is preliminary data.</text>
</comment>
<keyword evidence="4" id="KW-0704">Schiff base</keyword>
<dbReference type="Pfam" id="PF01791">
    <property type="entry name" value="DeoC"/>
    <property type="match status" value="1"/>
</dbReference>
<dbReference type="InterPro" id="IPR002915">
    <property type="entry name" value="DeoC/FbaB/LacD_aldolase"/>
</dbReference>
<feature type="active site" description="Proton donor" evidence="6">
    <location>
        <position position="147"/>
    </location>
</feature>
<dbReference type="RefSeq" id="WP_304122484.1">
    <property type="nucleotide sequence ID" value="NZ_DYZA01000145.1"/>
</dbReference>